<accession>A0A916YQG6</accession>
<proteinExistence type="predicted"/>
<reference evidence="3" key="2">
    <citation type="submission" date="2020-09" db="EMBL/GenBank/DDBJ databases">
        <authorList>
            <person name="Sun Q."/>
            <person name="Zhou Y."/>
        </authorList>
    </citation>
    <scope>NUCLEOTIDE SEQUENCE</scope>
    <source>
        <strain evidence="3">CGMCC 1.15958</strain>
    </source>
</reference>
<protein>
    <submittedName>
        <fullName evidence="3">Acyltransferase</fullName>
    </submittedName>
</protein>
<feature type="transmembrane region" description="Helical" evidence="1">
    <location>
        <begin position="261"/>
        <end position="284"/>
    </location>
</feature>
<evidence type="ECO:0000313" key="3">
    <source>
        <dbReference type="EMBL" id="GGD56311.1"/>
    </source>
</evidence>
<feature type="transmembrane region" description="Helical" evidence="1">
    <location>
        <begin position="166"/>
        <end position="186"/>
    </location>
</feature>
<dbReference type="GO" id="GO:0000271">
    <property type="term" value="P:polysaccharide biosynthetic process"/>
    <property type="evidence" value="ECO:0007669"/>
    <property type="project" value="TreeGrafter"/>
</dbReference>
<comment type="caution">
    <text evidence="3">The sequence shown here is derived from an EMBL/GenBank/DDBJ whole genome shotgun (WGS) entry which is preliminary data.</text>
</comment>
<feature type="transmembrane region" description="Helical" evidence="1">
    <location>
        <begin position="12"/>
        <end position="29"/>
    </location>
</feature>
<keyword evidence="4" id="KW-1185">Reference proteome</keyword>
<feature type="transmembrane region" description="Helical" evidence="1">
    <location>
        <begin position="139"/>
        <end position="159"/>
    </location>
</feature>
<dbReference type="GO" id="GO:0016020">
    <property type="term" value="C:membrane"/>
    <property type="evidence" value="ECO:0007669"/>
    <property type="project" value="TreeGrafter"/>
</dbReference>
<dbReference type="Pfam" id="PF01757">
    <property type="entry name" value="Acyl_transf_3"/>
    <property type="match status" value="1"/>
</dbReference>
<feature type="transmembrane region" description="Helical" evidence="1">
    <location>
        <begin position="320"/>
        <end position="341"/>
    </location>
</feature>
<dbReference type="PANTHER" id="PTHR23028:SF53">
    <property type="entry name" value="ACYL_TRANSF_3 DOMAIN-CONTAINING PROTEIN"/>
    <property type="match status" value="1"/>
</dbReference>
<dbReference type="EMBL" id="BMKK01000004">
    <property type="protein sequence ID" value="GGD56311.1"/>
    <property type="molecule type" value="Genomic_DNA"/>
</dbReference>
<feature type="transmembrane region" description="Helical" evidence="1">
    <location>
        <begin position="235"/>
        <end position="255"/>
    </location>
</feature>
<dbReference type="AlphaFoldDB" id="A0A916YQG6"/>
<gene>
    <name evidence="3" type="ORF">GCM10011514_20480</name>
</gene>
<dbReference type="Proteomes" id="UP000609064">
    <property type="component" value="Unassembled WGS sequence"/>
</dbReference>
<evidence type="ECO:0000259" key="2">
    <source>
        <dbReference type="Pfam" id="PF01757"/>
    </source>
</evidence>
<name>A0A916YQG6_9BACT</name>
<feature type="transmembrane region" description="Helical" evidence="1">
    <location>
        <begin position="35"/>
        <end position="61"/>
    </location>
</feature>
<reference evidence="3" key="1">
    <citation type="journal article" date="2014" name="Int. J. Syst. Evol. Microbiol.">
        <title>Complete genome sequence of Corynebacterium casei LMG S-19264T (=DSM 44701T), isolated from a smear-ripened cheese.</title>
        <authorList>
            <consortium name="US DOE Joint Genome Institute (JGI-PGF)"/>
            <person name="Walter F."/>
            <person name="Albersmeier A."/>
            <person name="Kalinowski J."/>
            <person name="Ruckert C."/>
        </authorList>
    </citation>
    <scope>NUCLEOTIDE SEQUENCE</scope>
    <source>
        <strain evidence="3">CGMCC 1.15958</strain>
    </source>
</reference>
<dbReference type="PANTHER" id="PTHR23028">
    <property type="entry name" value="ACETYLTRANSFERASE"/>
    <property type="match status" value="1"/>
</dbReference>
<sequence length="350" mass="41087">MKISRENNFDLIRLIAAFQVLIWHGSVHFDLSERLYNILVVIYHFPGVPIFFTISGFLISFSLERNNFNLKQYFKNRSLRIFPALWVCTILTAILLLGFGKIGSVKDFITWFIAQITFFQFYASESLKTWGTGHPNGSLWSIAVELQFYLVLPLILYIINLSKNKLFINLLLLVVFLLSIFIKYFIHNNAFILQNELYVKLLNNTVLIYLHFFLTGIAIYKNFEWLLPYLKDKAIIWLVIYAAYVIIFKFWLKFYDNNYEISIWGILANTILSLLTLSFAFSFTDLSKKLLRENDISYGIYIYHMPIVNTMASLGYRGSIWNLVVLTVLTTILAFISWKLIEQRILKLKM</sequence>
<evidence type="ECO:0000313" key="4">
    <source>
        <dbReference type="Proteomes" id="UP000609064"/>
    </source>
</evidence>
<keyword evidence="3" id="KW-0012">Acyltransferase</keyword>
<keyword evidence="3" id="KW-0808">Transferase</keyword>
<keyword evidence="1" id="KW-1133">Transmembrane helix</keyword>
<feature type="transmembrane region" description="Helical" evidence="1">
    <location>
        <begin position="81"/>
        <end position="102"/>
    </location>
</feature>
<dbReference type="InterPro" id="IPR050879">
    <property type="entry name" value="Acyltransferase_3"/>
</dbReference>
<dbReference type="InterPro" id="IPR002656">
    <property type="entry name" value="Acyl_transf_3_dom"/>
</dbReference>
<dbReference type="RefSeq" id="WP_188765985.1">
    <property type="nucleotide sequence ID" value="NZ_BMKK01000004.1"/>
</dbReference>
<feature type="domain" description="Acyltransferase 3" evidence="2">
    <location>
        <begin position="8"/>
        <end position="337"/>
    </location>
</feature>
<feature type="transmembrane region" description="Helical" evidence="1">
    <location>
        <begin position="296"/>
        <end position="314"/>
    </location>
</feature>
<keyword evidence="1" id="KW-0472">Membrane</keyword>
<keyword evidence="1" id="KW-0812">Transmembrane</keyword>
<feature type="transmembrane region" description="Helical" evidence="1">
    <location>
        <begin position="206"/>
        <end position="223"/>
    </location>
</feature>
<dbReference type="GO" id="GO:0016747">
    <property type="term" value="F:acyltransferase activity, transferring groups other than amino-acyl groups"/>
    <property type="evidence" value="ECO:0007669"/>
    <property type="project" value="InterPro"/>
</dbReference>
<organism evidence="3 4">
    <name type="scientific">Emticicia aquatilis</name>
    <dbReference type="NCBI Taxonomy" id="1537369"/>
    <lineage>
        <taxon>Bacteria</taxon>
        <taxon>Pseudomonadati</taxon>
        <taxon>Bacteroidota</taxon>
        <taxon>Cytophagia</taxon>
        <taxon>Cytophagales</taxon>
        <taxon>Leadbetterellaceae</taxon>
        <taxon>Emticicia</taxon>
    </lineage>
</organism>
<evidence type="ECO:0000256" key="1">
    <source>
        <dbReference type="SAM" id="Phobius"/>
    </source>
</evidence>